<reference evidence="6 7" key="1">
    <citation type="submission" date="2023-08" db="EMBL/GenBank/DDBJ databases">
        <title>Implementing the SeqCode for naming new Mesorhizobium species isolated from Vachellia karroo root nodules.</title>
        <authorList>
            <person name="Van Lill M."/>
        </authorList>
    </citation>
    <scope>NUCLEOTIDE SEQUENCE [LARGE SCALE GENOMIC DNA]</scope>
    <source>
        <strain evidence="6 7">VK3E</strain>
    </source>
</reference>
<evidence type="ECO:0000256" key="3">
    <source>
        <dbReference type="ARBA" id="ARBA00022729"/>
    </source>
</evidence>
<evidence type="ECO:0000259" key="5">
    <source>
        <dbReference type="Pfam" id="PF00496"/>
    </source>
</evidence>
<comment type="similarity">
    <text evidence="2">Belongs to the bacterial solute-binding protein 5 family.</text>
</comment>
<dbReference type="InterPro" id="IPR030678">
    <property type="entry name" value="Peptide/Ni-bd"/>
</dbReference>
<keyword evidence="3 4" id="KW-0732">Signal</keyword>
<proteinExistence type="inferred from homology"/>
<dbReference type="PIRSF" id="PIRSF002741">
    <property type="entry name" value="MppA"/>
    <property type="match status" value="1"/>
</dbReference>
<feature type="signal peptide" evidence="4">
    <location>
        <begin position="1"/>
        <end position="24"/>
    </location>
</feature>
<dbReference type="Pfam" id="PF00496">
    <property type="entry name" value="SBP_bac_5"/>
    <property type="match status" value="1"/>
</dbReference>
<feature type="chain" id="PRO_5047376619" evidence="4">
    <location>
        <begin position="25"/>
        <end position="606"/>
    </location>
</feature>
<organism evidence="6 7">
    <name type="scientific">Mesorhizobium australafricanum</name>
    <dbReference type="NCBI Taxonomy" id="3072311"/>
    <lineage>
        <taxon>Bacteria</taxon>
        <taxon>Pseudomonadati</taxon>
        <taxon>Pseudomonadota</taxon>
        <taxon>Alphaproteobacteria</taxon>
        <taxon>Hyphomicrobiales</taxon>
        <taxon>Phyllobacteriaceae</taxon>
        <taxon>Mesorhizobium</taxon>
    </lineage>
</organism>
<evidence type="ECO:0000313" key="7">
    <source>
        <dbReference type="Proteomes" id="UP001272097"/>
    </source>
</evidence>
<dbReference type="InterPro" id="IPR039424">
    <property type="entry name" value="SBP_5"/>
</dbReference>
<dbReference type="PANTHER" id="PTHR30290:SF64">
    <property type="entry name" value="ABC TRANSPORTER PERIPLASMIC BINDING PROTEIN"/>
    <property type="match status" value="1"/>
</dbReference>
<evidence type="ECO:0000256" key="4">
    <source>
        <dbReference type="SAM" id="SignalP"/>
    </source>
</evidence>
<feature type="domain" description="Solute-binding protein family 5" evidence="5">
    <location>
        <begin position="109"/>
        <end position="501"/>
    </location>
</feature>
<comment type="subcellular location">
    <subcellularLocation>
        <location evidence="1">Periplasm</location>
    </subcellularLocation>
</comment>
<sequence length="606" mass="68331">MDRVLVRLIAATSFLAFTLLPAQSEPKHGIAMQGEPALPPDYQHFDYVNPDAPKGGNVTYCVVGSFDNLNPFILKSLRTTARGMIDTVYGNLVFEPLMQRNYNEPFSLYGLLADSADMDPERKSIEFHLNPNAEWSDGQPVTPEDVLFTYDVFTDKGRPPYSDRMSMIAKLEKTGEHSVKFTFNDKANREFPLIVALTPIIPKHAFDKETFDKTTLKPLIGSGPYTVDKVLPGQRIIFKRNPNYWGKDIPSKRGFDNFDQITIEYFLNANAKTEAFKKGICALDDETDPVKRERDIDFPAFRKGDVKQEYFDTGIPPVVTGFLFNTRLPKFSNPVVRRALGMLYDFEWANKNLFAGKFNRTMSYWQNSELSALGHPADDREKALLVPYPGRVPPDVMDGTWLPPVTDGSGQDRKVLKAAFELLKSSGFHVQDGRMLDPQGNPFGFEILTSSQDEERLAAVYQRTLEKIGIDVGIRTLDGDQIQSRKQRFDFEVLIGTSGFSNSLSPGSEQVGRWGSVAAKTEGSFNLAGVADPAIDAAIDAMLNARTKEDYVAAVRVLDRLLISGNYMVPMQYNTQQWLAYWSYLEHPQKTPIFGYQLPAWWRKPN</sequence>
<protein>
    <submittedName>
        <fullName evidence="6">Extracellular solute-binding protein</fullName>
    </submittedName>
</protein>
<name>A0ABU4X176_9HYPH</name>
<dbReference type="SUPFAM" id="SSF53850">
    <property type="entry name" value="Periplasmic binding protein-like II"/>
    <property type="match status" value="1"/>
</dbReference>
<dbReference type="Gene3D" id="3.40.190.10">
    <property type="entry name" value="Periplasmic binding protein-like II"/>
    <property type="match status" value="1"/>
</dbReference>
<dbReference type="EMBL" id="JAVIIS010000032">
    <property type="protein sequence ID" value="MDX8442061.1"/>
    <property type="molecule type" value="Genomic_DNA"/>
</dbReference>
<gene>
    <name evidence="6" type="ORF">RFM51_20970</name>
</gene>
<dbReference type="PANTHER" id="PTHR30290">
    <property type="entry name" value="PERIPLASMIC BINDING COMPONENT OF ABC TRANSPORTER"/>
    <property type="match status" value="1"/>
</dbReference>
<evidence type="ECO:0000256" key="2">
    <source>
        <dbReference type="ARBA" id="ARBA00005695"/>
    </source>
</evidence>
<keyword evidence="7" id="KW-1185">Reference proteome</keyword>
<dbReference type="Gene3D" id="3.10.105.10">
    <property type="entry name" value="Dipeptide-binding Protein, Domain 3"/>
    <property type="match status" value="1"/>
</dbReference>
<dbReference type="InterPro" id="IPR000914">
    <property type="entry name" value="SBP_5_dom"/>
</dbReference>
<evidence type="ECO:0000256" key="1">
    <source>
        <dbReference type="ARBA" id="ARBA00004418"/>
    </source>
</evidence>
<dbReference type="Proteomes" id="UP001272097">
    <property type="component" value="Unassembled WGS sequence"/>
</dbReference>
<dbReference type="CDD" id="cd08497">
    <property type="entry name" value="MbnE-like"/>
    <property type="match status" value="1"/>
</dbReference>
<evidence type="ECO:0000313" key="6">
    <source>
        <dbReference type="EMBL" id="MDX8442061.1"/>
    </source>
</evidence>
<comment type="caution">
    <text evidence="6">The sequence shown here is derived from an EMBL/GenBank/DDBJ whole genome shotgun (WGS) entry which is preliminary data.</text>
</comment>
<accession>A0ABU4X176</accession>
<dbReference type="RefSeq" id="WP_320216057.1">
    <property type="nucleotide sequence ID" value="NZ_JAVIIS010000032.1"/>
</dbReference>